<evidence type="ECO:0000313" key="2">
    <source>
        <dbReference type="Proteomes" id="UP000595278"/>
    </source>
</evidence>
<dbReference type="Proteomes" id="UP000595278">
    <property type="component" value="Chromosome"/>
</dbReference>
<name>A0A974RZ29_9GAMM</name>
<organism evidence="1 2">
    <name type="scientific">Entomomonas asaccharolytica</name>
    <dbReference type="NCBI Taxonomy" id="2785331"/>
    <lineage>
        <taxon>Bacteria</taxon>
        <taxon>Pseudomonadati</taxon>
        <taxon>Pseudomonadota</taxon>
        <taxon>Gammaproteobacteria</taxon>
        <taxon>Pseudomonadales</taxon>
        <taxon>Pseudomonadaceae</taxon>
        <taxon>Entomomonas</taxon>
    </lineage>
</organism>
<dbReference type="RefSeq" id="WP_201094852.1">
    <property type="nucleotide sequence ID" value="NZ_CP067393.1"/>
</dbReference>
<accession>A0A974RZ29</accession>
<dbReference type="AlphaFoldDB" id="A0A974RZ29"/>
<keyword evidence="2" id="KW-1185">Reference proteome</keyword>
<dbReference type="EMBL" id="CP067393">
    <property type="protein sequence ID" value="QQP86614.1"/>
    <property type="molecule type" value="Genomic_DNA"/>
</dbReference>
<reference evidence="1 2" key="1">
    <citation type="submission" date="2021-01" db="EMBL/GenBank/DDBJ databases">
        <title>Entomomonas sp. F2A isolated from a house cricket (Acheta domesticus).</title>
        <authorList>
            <person name="Spergser J."/>
            <person name="Busse H.-J."/>
        </authorList>
    </citation>
    <scope>NUCLEOTIDE SEQUENCE [LARGE SCALE GENOMIC DNA]</scope>
    <source>
        <strain evidence="1 2">F2A</strain>
    </source>
</reference>
<dbReference type="KEGG" id="eaz:JHT90_05080"/>
<proteinExistence type="predicted"/>
<protein>
    <submittedName>
        <fullName evidence="1">Uncharacterized protein</fullName>
    </submittedName>
</protein>
<gene>
    <name evidence="1" type="ORF">JHT90_05080</name>
</gene>
<sequence length="99" mass="10717">MLRDYCLGVVILAFCTACSTSDANVTDKRSSTLVEGSEAWFVWVDRQVVSADTMGHGPDLGSAEWCGVIEAKLFNRASGLEPCSTAWNSKATQKLQAKK</sequence>
<evidence type="ECO:0000313" key="1">
    <source>
        <dbReference type="EMBL" id="QQP86614.1"/>
    </source>
</evidence>